<feature type="compositionally biased region" description="Polar residues" evidence="1">
    <location>
        <begin position="73"/>
        <end position="87"/>
    </location>
</feature>
<dbReference type="EMBL" id="BGPR01000002">
    <property type="protein sequence ID" value="GBL72755.1"/>
    <property type="molecule type" value="Genomic_DNA"/>
</dbReference>
<dbReference type="AlphaFoldDB" id="A0A4Y2A009"/>
<protein>
    <submittedName>
        <fullName evidence="2">Uncharacterized protein</fullName>
    </submittedName>
</protein>
<name>A0A4Y2A009_ARAVE</name>
<sequence length="126" mass="13973">MTRTTPELAPLSKHPHHTSGRTFDSLRMIQRAKGPIHDESSVESGFEPGTLRLRVRYLITRPSRPHMADLSHGFSQDSPCTIKSSNAEMPYTEMVKEPAESDEGMSFDCGSQTASTFSEVNDAAFK</sequence>
<evidence type="ECO:0000313" key="2">
    <source>
        <dbReference type="EMBL" id="GBL72755.1"/>
    </source>
</evidence>
<gene>
    <name evidence="2" type="ORF">AVEN_127979_1</name>
</gene>
<keyword evidence="3" id="KW-1185">Reference proteome</keyword>
<evidence type="ECO:0000313" key="3">
    <source>
        <dbReference type="Proteomes" id="UP000499080"/>
    </source>
</evidence>
<reference evidence="2 3" key="1">
    <citation type="journal article" date="2019" name="Sci. Rep.">
        <title>Orb-weaving spider Araneus ventricosus genome elucidates the spidroin gene catalogue.</title>
        <authorList>
            <person name="Kono N."/>
            <person name="Nakamura H."/>
            <person name="Ohtoshi R."/>
            <person name="Moran D.A.P."/>
            <person name="Shinohara A."/>
            <person name="Yoshida Y."/>
            <person name="Fujiwara M."/>
            <person name="Mori M."/>
            <person name="Tomita M."/>
            <person name="Arakawa K."/>
        </authorList>
    </citation>
    <scope>NUCLEOTIDE SEQUENCE [LARGE SCALE GENOMIC DNA]</scope>
</reference>
<feature type="region of interest" description="Disordered" evidence="1">
    <location>
        <begin position="1"/>
        <end position="24"/>
    </location>
</feature>
<organism evidence="2 3">
    <name type="scientific">Araneus ventricosus</name>
    <name type="common">Orbweaver spider</name>
    <name type="synonym">Epeira ventricosa</name>
    <dbReference type="NCBI Taxonomy" id="182803"/>
    <lineage>
        <taxon>Eukaryota</taxon>
        <taxon>Metazoa</taxon>
        <taxon>Ecdysozoa</taxon>
        <taxon>Arthropoda</taxon>
        <taxon>Chelicerata</taxon>
        <taxon>Arachnida</taxon>
        <taxon>Araneae</taxon>
        <taxon>Araneomorphae</taxon>
        <taxon>Entelegynae</taxon>
        <taxon>Araneoidea</taxon>
        <taxon>Araneidae</taxon>
        <taxon>Araneus</taxon>
    </lineage>
</organism>
<accession>A0A4Y2A009</accession>
<feature type="region of interest" description="Disordered" evidence="1">
    <location>
        <begin position="66"/>
        <end position="90"/>
    </location>
</feature>
<comment type="caution">
    <text evidence="2">The sequence shown here is derived from an EMBL/GenBank/DDBJ whole genome shotgun (WGS) entry which is preliminary data.</text>
</comment>
<proteinExistence type="predicted"/>
<evidence type="ECO:0000256" key="1">
    <source>
        <dbReference type="SAM" id="MobiDB-lite"/>
    </source>
</evidence>
<dbReference type="Proteomes" id="UP000499080">
    <property type="component" value="Unassembled WGS sequence"/>
</dbReference>